<comment type="caution">
    <text evidence="1">The sequence shown here is derived from an EMBL/GenBank/DDBJ whole genome shotgun (WGS) entry which is preliminary data.</text>
</comment>
<gene>
    <name evidence="1" type="ORF">MSG28_011061</name>
</gene>
<dbReference type="Proteomes" id="UP001064048">
    <property type="component" value="Chromosome 18"/>
</dbReference>
<organism evidence="1 2">
    <name type="scientific">Choristoneura fumiferana</name>
    <name type="common">Spruce budworm moth</name>
    <name type="synonym">Archips fumiferana</name>
    <dbReference type="NCBI Taxonomy" id="7141"/>
    <lineage>
        <taxon>Eukaryota</taxon>
        <taxon>Metazoa</taxon>
        <taxon>Ecdysozoa</taxon>
        <taxon>Arthropoda</taxon>
        <taxon>Hexapoda</taxon>
        <taxon>Insecta</taxon>
        <taxon>Pterygota</taxon>
        <taxon>Neoptera</taxon>
        <taxon>Endopterygota</taxon>
        <taxon>Lepidoptera</taxon>
        <taxon>Glossata</taxon>
        <taxon>Ditrysia</taxon>
        <taxon>Tortricoidea</taxon>
        <taxon>Tortricidae</taxon>
        <taxon>Tortricinae</taxon>
        <taxon>Choristoneura</taxon>
    </lineage>
</organism>
<keyword evidence="2" id="KW-1185">Reference proteome</keyword>
<protein>
    <submittedName>
        <fullName evidence="1">Uncharacterized protein</fullName>
    </submittedName>
</protein>
<evidence type="ECO:0000313" key="2">
    <source>
        <dbReference type="Proteomes" id="UP001064048"/>
    </source>
</evidence>
<sequence>MVWMYLAVVALSVYFLNRWIRSNEKFEMIPGPKGIYIFENALDFLMDPGAKWLQRRKILTPTFHFNILRHFNVILEENSRKLVEELAAEVGKDYTDVATYITQFTLHSICETAMGTQLDKDTSQVGRSYKDAIIKLGVYAVYRAQRIWLYPNIIFSLTKIGRKQQKILDLMKSFRDNVIDIRRESENMLIDATNSNEEREISMSSKKRLAMLDLLLQAEREGITDANGIGEEVDTFMFAGHDTTSTALQFTLMLLANYPDVQNKVVAECNEIFKCPTQQATMSDLARMKYLECCIKESLRLYPPAHLIMRKLKEPLKLSNTYVLVYKGTGGHEVPAGADCAIMLWELQRRSQKFAMNEMKFALSAVLRNYKLLPVTTPQNIVFITDFILRPTEPIKIKFEKRYDLMDLGRQLAKKFPNIYRFWCYPIGTVTIYSPEDIEIVTSTMKHSEKSRIYLFLKPWLQEGLLLSKETAMGTQLNKDNIAEGKSYKEAIYQIGSIVTHRFGHDTTASGLTFCMLLMANNKHIQDKAAKEINDYFGDTDRPIEMEDLANLRYLECCIKESLRIYPPVHFISRRLSEDVTLSNYHVPAGVECHISIFDLHHREDLFPNPSVFDPDRFLPENCVGRHPYAYIPFSAGPRNCIGSIVTYRFTRIYLFMDSIFNLTQMGSAQKKVLEIIRKFTTKVIRERKELLRNTDLTNIGEDNDANEDIFMKKSKKVAMLDLLISAEKEGLIDQAGIQEEVDTFMFEDKAAKEINELIGDPNRPIEMEDLRNMRYLECCIKESLRMYPPVPFISRRLTEDVTLSQKFAMLEMKLVLAEVLRKFELQPVTRPEDLKFVADLVLRNKDPKWRNSAPNFYAAQSIDMRVQEGSHKNADDVLFDMFKNEDTGLLPVGKFLAEVMHNLYKTHKESNYEGGSPETLKLDRKVFKEVIAPNIVLITRAFRSQFVIPDFQDFIKDIEEMYWSAKSNTDGKVASYIPQLARASSENWGSCSKPLTYAMALDTLGPDVVHKYVGTEPSGRNFNELVLDYNMKPHNPMINAGAILVCSLLKQLDKPEMTLAEKFDYVMSFFSRLAGNEVLGFNNAVFLSEREAADRNYALGFYMREHKCYPEKTNLRECMDFYFQCCSMEANCEIMSIMAATLANGGICPITDEKVLRPDSVRNVLSLMHSCGMYDYSGQFAFKVGLPAKSGVSGAMLIVVPNVMGICTWSPPLDPLGNSCRGLQFCDELIERFNFHKYDNIRYASHKKDPRRYKFETTGLSIVNLLFSSASGDISALRRHHLSGMDMTLSDYDGRTALHLAAAEGHLGCVDFLLAQCGVNHDPRDRWGSRPLNEAETFGHTAVVQYLKEWEQTHPKEKTPPAASVDEILDAPPDANDAVKDPSIQEIVSRNGDKVQNFIFTSQHSPHCSFSAATVRNGVETKPNNLQSASNSVRSVFDPRKRDDNSRFLICNLTLDPLTYSSPLLEGRIILRRLPPTMTEEAFLEQVSPIPEHDHFYFAKPDPSLGNNVFSRAYINFVNVEDIYLFRDKFDDYVFVDDKGVEYVSIVEYAPFQRIPKKKKKKDPKCGTIESDPVYQEFLENLTKEPEVESQPKLEYSYPISDDALETFSLAINIIHLVTFQKTKYVAIIVTNMTTNPINRFGLEDDSEENEIKKIKPREWEKDKSSKPKEDSGKIESKEGTVFESKTFREQRKAGVSLVDTKKKLDNERKDSKNDDDEDSDKNKKDKPTKTKDIVREQKSKKYSDTRKERTKQSEIIKSDKQSVTSKSLPIDGKVKSLNHDDIKPFTQLPQVKTDDLSRIIDGMDKKMKLDELQKHLENSNENAHNKNSDESVGVIKIRRSSLESGEVPMKEESSLKRQKSLDDRGKSADREGSEEIEKGDSADRRTERRIRNKDRPSRVIYQPGMGKFSKQRFSKEKETPAKSVNDSEKKDT</sequence>
<name>A0ACC0KQS7_CHOFU</name>
<proteinExistence type="predicted"/>
<evidence type="ECO:0000313" key="1">
    <source>
        <dbReference type="EMBL" id="KAI8438627.1"/>
    </source>
</evidence>
<reference evidence="1 2" key="1">
    <citation type="journal article" date="2022" name="Genome Biol. Evol.">
        <title>The Spruce Budworm Genome: Reconstructing the Evolutionary History of Antifreeze Proteins.</title>
        <authorList>
            <person name="Beliveau C."/>
            <person name="Gagne P."/>
            <person name="Picq S."/>
            <person name="Vernygora O."/>
            <person name="Keeling C.I."/>
            <person name="Pinkney K."/>
            <person name="Doucet D."/>
            <person name="Wen F."/>
            <person name="Johnston J.S."/>
            <person name="Maaroufi H."/>
            <person name="Boyle B."/>
            <person name="Laroche J."/>
            <person name="Dewar K."/>
            <person name="Juretic N."/>
            <person name="Blackburn G."/>
            <person name="Nisole A."/>
            <person name="Brunet B."/>
            <person name="Brandao M."/>
            <person name="Lumley L."/>
            <person name="Duan J."/>
            <person name="Quan G."/>
            <person name="Lucarotti C.J."/>
            <person name="Roe A.D."/>
            <person name="Sperling F.A.H."/>
            <person name="Levesque R.C."/>
            <person name="Cusson M."/>
        </authorList>
    </citation>
    <scope>NUCLEOTIDE SEQUENCE [LARGE SCALE GENOMIC DNA]</scope>
    <source>
        <strain evidence="1">Glfc:IPQL:Cfum</strain>
    </source>
</reference>
<dbReference type="EMBL" id="CM046118">
    <property type="protein sequence ID" value="KAI8438627.1"/>
    <property type="molecule type" value="Genomic_DNA"/>
</dbReference>
<accession>A0ACC0KQS7</accession>